<proteinExistence type="predicted"/>
<dbReference type="Gene3D" id="3.40.30.10">
    <property type="entry name" value="Glutaredoxin"/>
    <property type="match status" value="1"/>
</dbReference>
<reference evidence="2" key="1">
    <citation type="submission" date="2016-10" db="EMBL/GenBank/DDBJ databases">
        <authorList>
            <person name="Varghese N."/>
            <person name="Submissions S."/>
        </authorList>
    </citation>
    <scope>NUCLEOTIDE SEQUENCE [LARGE SCALE GENOMIC DNA]</scope>
    <source>
        <strain evidence="2">CGMCC 1.12402</strain>
    </source>
</reference>
<dbReference type="EMBL" id="FOIR01000003">
    <property type="protein sequence ID" value="SEW37008.1"/>
    <property type="molecule type" value="Genomic_DNA"/>
</dbReference>
<gene>
    <name evidence="1" type="ORF">SAMN05216290_3249</name>
</gene>
<evidence type="ECO:0000313" key="1">
    <source>
        <dbReference type="EMBL" id="SEW37008.1"/>
    </source>
</evidence>
<dbReference type="InterPro" id="IPR036249">
    <property type="entry name" value="Thioredoxin-like_sf"/>
</dbReference>
<organism evidence="1 2">
    <name type="scientific">Roseivirga pacifica</name>
    <dbReference type="NCBI Taxonomy" id="1267423"/>
    <lineage>
        <taxon>Bacteria</taxon>
        <taxon>Pseudomonadati</taxon>
        <taxon>Bacteroidota</taxon>
        <taxon>Cytophagia</taxon>
        <taxon>Cytophagales</taxon>
        <taxon>Roseivirgaceae</taxon>
        <taxon>Roseivirga</taxon>
    </lineage>
</organism>
<dbReference type="SUPFAM" id="SSF48452">
    <property type="entry name" value="TPR-like"/>
    <property type="match status" value="1"/>
</dbReference>
<dbReference type="InterPro" id="IPR011990">
    <property type="entry name" value="TPR-like_helical_dom_sf"/>
</dbReference>
<dbReference type="SUPFAM" id="SSF52833">
    <property type="entry name" value="Thioredoxin-like"/>
    <property type="match status" value="1"/>
</dbReference>
<accession>A0A1I0R8F5</accession>
<keyword evidence="2" id="KW-1185">Reference proteome</keyword>
<name>A0A1I0R8F5_9BACT</name>
<protein>
    <recommendedName>
        <fullName evidence="3">Thioredoxin domain-containing protein</fullName>
    </recommendedName>
</protein>
<evidence type="ECO:0000313" key="2">
    <source>
        <dbReference type="Proteomes" id="UP000199437"/>
    </source>
</evidence>
<dbReference type="AlphaFoldDB" id="A0A1I0R8F5"/>
<evidence type="ECO:0008006" key="3">
    <source>
        <dbReference type="Google" id="ProtNLM"/>
    </source>
</evidence>
<sequence>MLCITLLTQAQINFSVRRVDNNESVDLETLITDDSGNHLPTFLVTWSGEWCFPCMDVIQSLDNAAKSGMVQLLALNVDDDWTSIKANNYHSNWTNTTNLYLDTELNGPFSSYFNTSSAPVIMFFNDEGAIQYMDISYNVRSYMFADYFGKEFIWEDYSGLNTYAWNYYLEHADSESTIDATDSEMATALEYVKRSIELNPGYSNTDTYAALLYLTGQYTEALKTAKEAIDIAKANEEDYETTNELIQKIIEKM</sequence>
<dbReference type="Gene3D" id="1.25.40.10">
    <property type="entry name" value="Tetratricopeptide repeat domain"/>
    <property type="match status" value="1"/>
</dbReference>
<dbReference type="Proteomes" id="UP000199437">
    <property type="component" value="Unassembled WGS sequence"/>
</dbReference>
<dbReference type="STRING" id="1267423.SAMN05216290_3249"/>